<evidence type="ECO:0000313" key="2">
    <source>
        <dbReference type="Proteomes" id="UP000805193"/>
    </source>
</evidence>
<accession>A0AC60PJ77</accession>
<protein>
    <submittedName>
        <fullName evidence="1">Uncharacterized protein</fullName>
    </submittedName>
</protein>
<dbReference type="EMBL" id="JABSTQ010010516">
    <property type="protein sequence ID" value="KAG0420370.1"/>
    <property type="molecule type" value="Genomic_DNA"/>
</dbReference>
<reference evidence="1 2" key="1">
    <citation type="journal article" date="2020" name="Cell">
        <title>Large-Scale Comparative Analyses of Tick Genomes Elucidate Their Genetic Diversity and Vector Capacities.</title>
        <authorList>
            <consortium name="Tick Genome and Microbiome Consortium (TIGMIC)"/>
            <person name="Jia N."/>
            <person name="Wang J."/>
            <person name="Shi W."/>
            <person name="Du L."/>
            <person name="Sun Y."/>
            <person name="Zhan W."/>
            <person name="Jiang J.F."/>
            <person name="Wang Q."/>
            <person name="Zhang B."/>
            <person name="Ji P."/>
            <person name="Bell-Sakyi L."/>
            <person name="Cui X.M."/>
            <person name="Yuan T.T."/>
            <person name="Jiang B.G."/>
            <person name="Yang W.F."/>
            <person name="Lam T.T."/>
            <person name="Chang Q.C."/>
            <person name="Ding S.J."/>
            <person name="Wang X.J."/>
            <person name="Zhu J.G."/>
            <person name="Ruan X.D."/>
            <person name="Zhao L."/>
            <person name="Wei J.T."/>
            <person name="Ye R.Z."/>
            <person name="Que T.C."/>
            <person name="Du C.H."/>
            <person name="Zhou Y.H."/>
            <person name="Cheng J.X."/>
            <person name="Dai P.F."/>
            <person name="Guo W.B."/>
            <person name="Han X.H."/>
            <person name="Huang E.J."/>
            <person name="Li L.F."/>
            <person name="Wei W."/>
            <person name="Gao Y.C."/>
            <person name="Liu J.Z."/>
            <person name="Shao H.Z."/>
            <person name="Wang X."/>
            <person name="Wang C.C."/>
            <person name="Yang T.C."/>
            <person name="Huo Q.B."/>
            <person name="Li W."/>
            <person name="Chen H.Y."/>
            <person name="Chen S.E."/>
            <person name="Zhou L.G."/>
            <person name="Ni X.B."/>
            <person name="Tian J.H."/>
            <person name="Sheng Y."/>
            <person name="Liu T."/>
            <person name="Pan Y.S."/>
            <person name="Xia L.Y."/>
            <person name="Li J."/>
            <person name="Zhao F."/>
            <person name="Cao W.C."/>
        </authorList>
    </citation>
    <scope>NUCLEOTIDE SEQUENCE [LARGE SCALE GENOMIC DNA]</scope>
    <source>
        <strain evidence="1">Iper-2018</strain>
    </source>
</reference>
<dbReference type="Proteomes" id="UP000805193">
    <property type="component" value="Unassembled WGS sequence"/>
</dbReference>
<organism evidence="1 2">
    <name type="scientific">Ixodes persulcatus</name>
    <name type="common">Taiga tick</name>
    <dbReference type="NCBI Taxonomy" id="34615"/>
    <lineage>
        <taxon>Eukaryota</taxon>
        <taxon>Metazoa</taxon>
        <taxon>Ecdysozoa</taxon>
        <taxon>Arthropoda</taxon>
        <taxon>Chelicerata</taxon>
        <taxon>Arachnida</taxon>
        <taxon>Acari</taxon>
        <taxon>Parasitiformes</taxon>
        <taxon>Ixodida</taxon>
        <taxon>Ixodoidea</taxon>
        <taxon>Ixodidae</taxon>
        <taxon>Ixodinae</taxon>
        <taxon>Ixodes</taxon>
    </lineage>
</organism>
<evidence type="ECO:0000313" key="1">
    <source>
        <dbReference type="EMBL" id="KAG0420370.1"/>
    </source>
</evidence>
<comment type="caution">
    <text evidence="1">The sequence shown here is derived from an EMBL/GenBank/DDBJ whole genome shotgun (WGS) entry which is preliminary data.</text>
</comment>
<proteinExistence type="predicted"/>
<name>A0AC60PJ77_IXOPE</name>
<gene>
    <name evidence="1" type="ORF">HPB47_003542</name>
</gene>
<sequence>MHVQTLGGIPVRVTIPTTNLQNFGLIKGVPLWYTDAQLAEFLQPEGVVAARRHYRRQGKPGDAATLSDRVVLTFRPNRERPSKVNLGRRQKFAGRGSVSRNDWLRLLTARGRSQDSRFENVLPFALEITRTGARCRYDSHHAARLPQPP</sequence>
<keyword evidence="2" id="KW-1185">Reference proteome</keyword>